<accession>A0ABD0LMH7</accession>
<feature type="non-terminal residue" evidence="6">
    <location>
        <position position="1"/>
    </location>
</feature>
<evidence type="ECO:0000256" key="3">
    <source>
        <dbReference type="ARBA" id="ARBA00023157"/>
    </source>
</evidence>
<dbReference type="PROSITE" id="PS50068">
    <property type="entry name" value="LDLRA_2"/>
    <property type="match status" value="2"/>
</dbReference>
<dbReference type="Pfam" id="PF00057">
    <property type="entry name" value="Ldl_recept_a"/>
    <property type="match status" value="2"/>
</dbReference>
<dbReference type="SUPFAM" id="SSF52058">
    <property type="entry name" value="L domain-like"/>
    <property type="match status" value="1"/>
</dbReference>
<dbReference type="SMART" id="SM00192">
    <property type="entry name" value="LDLa"/>
    <property type="match status" value="3"/>
</dbReference>
<dbReference type="SMART" id="SM00369">
    <property type="entry name" value="LRR_TYP"/>
    <property type="match status" value="4"/>
</dbReference>
<dbReference type="InterPro" id="IPR032675">
    <property type="entry name" value="LRR_dom_sf"/>
</dbReference>
<keyword evidence="7" id="KW-1185">Reference proteome</keyword>
<name>A0ABD0LMH7_9CAEN</name>
<feature type="disulfide bond" evidence="4">
    <location>
        <begin position="475"/>
        <end position="490"/>
    </location>
</feature>
<dbReference type="CDD" id="cd00112">
    <property type="entry name" value="LDLa"/>
    <property type="match status" value="2"/>
</dbReference>
<gene>
    <name evidence="6" type="ORF">BaRGS_00008425</name>
</gene>
<comment type="caution">
    <text evidence="6">The sequence shown here is derived from an EMBL/GenBank/DDBJ whole genome shotgun (WGS) entry which is preliminary data.</text>
</comment>
<evidence type="ECO:0000256" key="2">
    <source>
        <dbReference type="ARBA" id="ARBA00022737"/>
    </source>
</evidence>
<comment type="caution">
    <text evidence="4">Lacks conserved residue(s) required for the propagation of feature annotation.</text>
</comment>
<dbReference type="EMBL" id="JACVVK020000038">
    <property type="protein sequence ID" value="KAK7500202.1"/>
    <property type="molecule type" value="Genomic_DNA"/>
</dbReference>
<proteinExistence type="predicted"/>
<dbReference type="InterPro" id="IPR003591">
    <property type="entry name" value="Leu-rich_rpt_typical-subtyp"/>
</dbReference>
<evidence type="ECO:0000313" key="6">
    <source>
        <dbReference type="EMBL" id="KAK7500202.1"/>
    </source>
</evidence>
<dbReference type="PRINTS" id="PR00261">
    <property type="entry name" value="LDLRECEPTOR"/>
</dbReference>
<feature type="disulfide bond" evidence="4">
    <location>
        <begin position="432"/>
        <end position="447"/>
    </location>
</feature>
<dbReference type="InterPro" id="IPR036055">
    <property type="entry name" value="LDL_receptor-like_sf"/>
</dbReference>
<feature type="compositionally biased region" description="Polar residues" evidence="5">
    <location>
        <begin position="1"/>
        <end position="10"/>
    </location>
</feature>
<keyword evidence="2" id="KW-0677">Repeat</keyword>
<sequence length="779" mass="87733">TALPSSTGADKSTFAPTRRKRDSNCQPVQLTGPRGQVTWREKIAPSDCCWVIVLNATSGAVVTVDEVYLDPLASGASLNSLRVYSGPTQVKLLKTVTGNIATVRHTATGITIPAAVVLVNSREVRIRVVTKILPTKSGTSGGTKASRDPRPWVRFTYMAYALNKLPRYFGEGRYDCSPPVVVPDVMRCDFVRQCLKGEDELNYNCQYRGSCERDSFKYHGNCYRFYFPDKPISPSVAAESCHGADGDVTFKRKLLSPQELDIRQLVARVVELRGYKDIIVDVSKVRTHFSGLDHLYRFLWQWGEYDSEPPRVIFGEPHSRLEKTASDCGVIRNTPSGPILVPVSCSENISSAYVCSELTPVFEIVREKLQLRQPQRKPDKFPTKTCADGSFVHVFHACPSTVKVRFETEWKTKPLNKLYCANGNRVHYSLICDGHDDCGDSSDEEVCGVMVGTVDRSMFFTCKKRPEILPKSYQCDGSPDCQDQSDEEGCYTCQNNMTLCSGLKCLPSKYAVDGICDETAQNHTAEVGQFPPLQQSSSIIDLDGFGMAEKSSSSQAERHTLHFTRYVDVSGVANVSMKWIRTLTPMFYLQYLNLSSCAIFQDRSVNLRTPFVYLRVLDLSHNQLKNLSLLKHWCMPRLSHLDVSHNPQLKLTLNAKILIYSICENTRNGLRSLRLRNTGVEIVDENFFSKELRTLEMLDVAENRITFLAPGTFQKLTSLKRLDLSYNRITSFGKNTFSNLTALETLDIRGNLIRRYEKDVFKGLSSLMHFQTDDFHLCC</sequence>
<dbReference type="Gene3D" id="4.10.400.10">
    <property type="entry name" value="Low-density Lipoprotein Receptor"/>
    <property type="match status" value="2"/>
</dbReference>
<reference evidence="6 7" key="1">
    <citation type="journal article" date="2023" name="Sci. Data">
        <title>Genome assembly of the Korean intertidal mud-creeper Batillaria attramentaria.</title>
        <authorList>
            <person name="Patra A.K."/>
            <person name="Ho P.T."/>
            <person name="Jun S."/>
            <person name="Lee S.J."/>
            <person name="Kim Y."/>
            <person name="Won Y.J."/>
        </authorList>
    </citation>
    <scope>NUCLEOTIDE SEQUENCE [LARGE SCALE GENOMIC DNA]</scope>
    <source>
        <strain evidence="6">Wonlab-2016</strain>
    </source>
</reference>
<feature type="disulfide bond" evidence="4">
    <location>
        <begin position="420"/>
        <end position="438"/>
    </location>
</feature>
<dbReference type="Gene3D" id="3.80.10.10">
    <property type="entry name" value="Ribonuclease Inhibitor"/>
    <property type="match status" value="2"/>
</dbReference>
<dbReference type="InterPro" id="IPR002172">
    <property type="entry name" value="LDrepeatLR_classA_rpt"/>
</dbReference>
<dbReference type="SMART" id="SM00365">
    <property type="entry name" value="LRR_SD22"/>
    <property type="match status" value="3"/>
</dbReference>
<dbReference type="Pfam" id="PF13855">
    <property type="entry name" value="LRR_8"/>
    <property type="match status" value="1"/>
</dbReference>
<keyword evidence="1" id="KW-0433">Leucine-rich repeat</keyword>
<evidence type="ECO:0000313" key="7">
    <source>
        <dbReference type="Proteomes" id="UP001519460"/>
    </source>
</evidence>
<dbReference type="InterPro" id="IPR001611">
    <property type="entry name" value="Leu-rich_rpt"/>
</dbReference>
<feature type="non-terminal residue" evidence="6">
    <location>
        <position position="779"/>
    </location>
</feature>
<dbReference type="PROSITE" id="PS51450">
    <property type="entry name" value="LRR"/>
    <property type="match status" value="2"/>
</dbReference>
<evidence type="ECO:0000256" key="4">
    <source>
        <dbReference type="PROSITE-ProRule" id="PRU00124"/>
    </source>
</evidence>
<organism evidence="6 7">
    <name type="scientific">Batillaria attramentaria</name>
    <dbReference type="NCBI Taxonomy" id="370345"/>
    <lineage>
        <taxon>Eukaryota</taxon>
        <taxon>Metazoa</taxon>
        <taxon>Spiralia</taxon>
        <taxon>Lophotrochozoa</taxon>
        <taxon>Mollusca</taxon>
        <taxon>Gastropoda</taxon>
        <taxon>Caenogastropoda</taxon>
        <taxon>Sorbeoconcha</taxon>
        <taxon>Cerithioidea</taxon>
        <taxon>Batillariidae</taxon>
        <taxon>Batillaria</taxon>
    </lineage>
</organism>
<dbReference type="SUPFAM" id="SSF57424">
    <property type="entry name" value="LDL receptor-like module"/>
    <property type="match status" value="3"/>
</dbReference>
<dbReference type="PRINTS" id="PR00019">
    <property type="entry name" value="LEURICHRPT"/>
</dbReference>
<keyword evidence="3 4" id="KW-1015">Disulfide bond</keyword>
<protein>
    <submittedName>
        <fullName evidence="6">Uncharacterized protein</fullName>
    </submittedName>
</protein>
<evidence type="ECO:0000256" key="1">
    <source>
        <dbReference type="ARBA" id="ARBA00022614"/>
    </source>
</evidence>
<evidence type="ECO:0000256" key="5">
    <source>
        <dbReference type="SAM" id="MobiDB-lite"/>
    </source>
</evidence>
<dbReference type="AlphaFoldDB" id="A0ABD0LMH7"/>
<dbReference type="PANTHER" id="PTHR45617">
    <property type="entry name" value="LEUCINE RICH REPEAT FAMILY PROTEIN"/>
    <property type="match status" value="1"/>
</dbReference>
<dbReference type="Proteomes" id="UP001519460">
    <property type="component" value="Unassembled WGS sequence"/>
</dbReference>
<feature type="region of interest" description="Disordered" evidence="5">
    <location>
        <begin position="1"/>
        <end position="29"/>
    </location>
</feature>